<evidence type="ECO:0000256" key="7">
    <source>
        <dbReference type="ARBA" id="ARBA00022527"/>
    </source>
</evidence>
<gene>
    <name evidence="27" type="primary">Prkcd</name>
    <name evidence="27" type="ORF">KCX86_0004204</name>
</gene>
<sequence length="712" mass="81725">MAPFLRISFNSFELGPVQNQGEQLQPFCAIKMKEALTTERGKTLVQKKPTMYPEWKSTFDAHIYEGRVIQIVLMKAAEEPLSEVTVGVSVLAERCKKGNGKAEFWLDLQPQGKVLMAVQYFLEDADCKQSMREEEGTVTMNRRGAIKQAKIHYIKNHEFIATFFGQPTFCSVCKDFVWGLNKQGYKCRQCNAAIHKKCIDKIIGRCTGTAANSRDTMFQKERFNIDMPHRFKVYNYMSPTFCDHCGSLLWGLVKQGLKCEECGMNVHHKCQKKVANLCGINQKLLAEALNQVSQKSTRRSDSGSVESVGIYQDFDKKPRAPGGDTTADNSEYDKLWEGSTARTASRIAIRRKFNIDSFVFHKVLGKGSFGKVLLAELKGKNEFFAIKALKKDVVLIDDDVECTMVEKRVLALAWENPFLTHLYCTFQTKDHLFFVMEFLNGGDLMFHIQDKGRFDLYRATFYGAEILCGLQFLHSKGIIYRCLSVKKLHASEYKNDLNVTLFLNTFCRDLKLDNVMLDKEGHIKIADFGMCKENVVGENKASTFCGTPDYIAPEILQGLRYTFSVDWWSFGVLLYEMLIGQSPFHGDDEDELFESIRVDIPHYPRWITKESKDILEKLFERDPTRRLGVTGNIRDHPFFKTINWTALEKREVDPPFRPKVKSASDYNNFDREFLSEKPKLSYSDKNLIESMDQSAFDGFSFINPKFEQILDK</sequence>
<keyword evidence="28" id="KW-1185">Reference proteome</keyword>
<dbReference type="Pfam" id="PF00130">
    <property type="entry name" value="C1_1"/>
    <property type="match status" value="2"/>
</dbReference>
<protein>
    <recommendedName>
        <fullName evidence="4">protein kinase C</fullName>
        <ecNumber evidence="4">2.7.11.13</ecNumber>
    </recommendedName>
</protein>
<dbReference type="Proteomes" id="UP001177209">
    <property type="component" value="Unassembled WGS sequence"/>
</dbReference>
<evidence type="ECO:0000256" key="21">
    <source>
        <dbReference type="PIRSR" id="PIRSR000551-51"/>
    </source>
</evidence>
<evidence type="ECO:0000256" key="10">
    <source>
        <dbReference type="ARBA" id="ARBA00022723"/>
    </source>
</evidence>
<dbReference type="PIRSF" id="PIRSF000551">
    <property type="entry name" value="PKC_delta"/>
    <property type="match status" value="1"/>
</dbReference>
<evidence type="ECO:0000259" key="25">
    <source>
        <dbReference type="PROSITE" id="PS50081"/>
    </source>
</evidence>
<dbReference type="PANTHER" id="PTHR24351">
    <property type="entry name" value="RIBOSOMAL PROTEIN S6 KINASE"/>
    <property type="match status" value="1"/>
</dbReference>
<feature type="binding site" evidence="21">
    <location>
        <begin position="364"/>
        <end position="372"/>
    </location>
    <ligand>
        <name>ATP</name>
        <dbReference type="ChEBI" id="CHEBI:30616"/>
    </ligand>
</feature>
<evidence type="ECO:0000256" key="2">
    <source>
        <dbReference type="ARBA" id="ARBA00004496"/>
    </source>
</evidence>
<dbReference type="PIRSF" id="PIRSF501104">
    <property type="entry name" value="Protein_kin_C_delta"/>
    <property type="match status" value="1"/>
</dbReference>
<dbReference type="Pfam" id="PF00069">
    <property type="entry name" value="Pkinase"/>
    <property type="match status" value="2"/>
</dbReference>
<evidence type="ECO:0000256" key="13">
    <source>
        <dbReference type="ARBA" id="ARBA00022771"/>
    </source>
</evidence>
<keyword evidence="7" id="KW-0723">Serine/threonine-protein kinase</keyword>
<feature type="active site" description="Proton acceptor" evidence="20">
    <location>
        <position position="509"/>
    </location>
</feature>
<dbReference type="GO" id="GO:0007165">
    <property type="term" value="P:signal transduction"/>
    <property type="evidence" value="ECO:0007669"/>
    <property type="project" value="UniProtKB-ARBA"/>
</dbReference>
<dbReference type="InterPro" id="IPR035892">
    <property type="entry name" value="C2_domain_sf"/>
</dbReference>
<evidence type="ECO:0000256" key="20">
    <source>
        <dbReference type="PIRSR" id="PIRSR000551-50"/>
    </source>
</evidence>
<proteinExistence type="inferred from homology"/>
<dbReference type="Gene3D" id="3.30.60.20">
    <property type="match status" value="2"/>
</dbReference>
<dbReference type="FunFam" id="3.30.60.20:FF:000008">
    <property type="entry name" value="Protein kinase C theta"/>
    <property type="match status" value="1"/>
</dbReference>
<dbReference type="FunFam" id="2.60.40.150:FF:000049">
    <property type="entry name" value="Protein kinase C delta type"/>
    <property type="match status" value="1"/>
</dbReference>
<evidence type="ECO:0000256" key="15">
    <source>
        <dbReference type="ARBA" id="ARBA00022833"/>
    </source>
</evidence>
<keyword evidence="8" id="KW-0597">Phosphoprotein</keyword>
<dbReference type="FunFam" id="3.30.200.20:FF:000360">
    <property type="entry name" value="Protein kinase C"/>
    <property type="match status" value="1"/>
</dbReference>
<evidence type="ECO:0000259" key="23">
    <source>
        <dbReference type="PROSITE" id="PS50004"/>
    </source>
</evidence>
<dbReference type="Pfam" id="PF21494">
    <property type="entry name" value="PKC_C2"/>
    <property type="match status" value="1"/>
</dbReference>
<dbReference type="PROSITE" id="PS00107">
    <property type="entry name" value="PROTEIN_KINASE_ATP"/>
    <property type="match status" value="1"/>
</dbReference>
<dbReference type="GO" id="GO:0004697">
    <property type="term" value="F:diacylglycerol-dependent serine/threonine kinase activity"/>
    <property type="evidence" value="ECO:0007669"/>
    <property type="project" value="UniProtKB-EC"/>
</dbReference>
<evidence type="ECO:0000256" key="3">
    <source>
        <dbReference type="ARBA" id="ARBA00005490"/>
    </source>
</evidence>
<dbReference type="InterPro" id="IPR011009">
    <property type="entry name" value="Kinase-like_dom_sf"/>
</dbReference>
<dbReference type="AlphaFoldDB" id="A0AA40GYK7"/>
<dbReference type="GO" id="GO:0008270">
    <property type="term" value="F:zinc ion binding"/>
    <property type="evidence" value="ECO:0007669"/>
    <property type="project" value="UniProtKB-KW"/>
</dbReference>
<dbReference type="SUPFAM" id="SSF56112">
    <property type="entry name" value="Protein kinase-like (PK-like)"/>
    <property type="match status" value="1"/>
</dbReference>
<keyword evidence="17" id="KW-0472">Membrane</keyword>
<dbReference type="PROSITE" id="PS51285">
    <property type="entry name" value="AGC_KINASE_CTER"/>
    <property type="match status" value="1"/>
</dbReference>
<dbReference type="EMBL" id="JAHCLZ010006667">
    <property type="protein sequence ID" value="KAK1195886.1"/>
    <property type="molecule type" value="Genomic_DNA"/>
</dbReference>
<dbReference type="Pfam" id="PF00433">
    <property type="entry name" value="Pkinase_C"/>
    <property type="match status" value="1"/>
</dbReference>
<dbReference type="PROSITE" id="PS50011">
    <property type="entry name" value="PROTEIN_KINASE_DOM"/>
    <property type="match status" value="1"/>
</dbReference>
<dbReference type="InterPro" id="IPR027436">
    <property type="entry name" value="PKC_delta"/>
</dbReference>
<evidence type="ECO:0000259" key="24">
    <source>
        <dbReference type="PROSITE" id="PS50011"/>
    </source>
</evidence>
<keyword evidence="12 21" id="KW-0547">Nucleotide-binding</keyword>
<dbReference type="SUPFAM" id="SSF49562">
    <property type="entry name" value="C2 domain (Calcium/lipid-binding domain, CaLB)"/>
    <property type="match status" value="1"/>
</dbReference>
<dbReference type="EC" id="2.7.11.13" evidence="4"/>
<comment type="catalytic activity">
    <reaction evidence="18">
        <text>L-threonyl-[protein] + ATP = O-phospho-L-threonyl-[protein] + ADP + H(+)</text>
        <dbReference type="Rhea" id="RHEA:46608"/>
        <dbReference type="Rhea" id="RHEA-COMP:11060"/>
        <dbReference type="Rhea" id="RHEA-COMP:11605"/>
        <dbReference type="ChEBI" id="CHEBI:15378"/>
        <dbReference type="ChEBI" id="CHEBI:30013"/>
        <dbReference type="ChEBI" id="CHEBI:30616"/>
        <dbReference type="ChEBI" id="CHEBI:61977"/>
        <dbReference type="ChEBI" id="CHEBI:456216"/>
        <dbReference type="EC" id="2.7.11.13"/>
    </reaction>
</comment>
<keyword evidence="16 21" id="KW-0067">ATP-binding</keyword>
<keyword evidence="6" id="KW-0963">Cytoplasm</keyword>
<keyword evidence="10" id="KW-0479">Metal-binding</keyword>
<dbReference type="Gene3D" id="2.60.40.150">
    <property type="entry name" value="C2 domain"/>
    <property type="match status" value="1"/>
</dbReference>
<evidence type="ECO:0000256" key="1">
    <source>
        <dbReference type="ARBA" id="ARBA00004202"/>
    </source>
</evidence>
<dbReference type="GO" id="GO:0005737">
    <property type="term" value="C:cytoplasm"/>
    <property type="evidence" value="ECO:0007669"/>
    <property type="project" value="UniProtKB-SubCell"/>
</dbReference>
<dbReference type="InterPro" id="IPR020454">
    <property type="entry name" value="DAG/PE-bd"/>
</dbReference>
<feature type="domain" description="Phorbol-ester/DAG-type" evidence="25">
    <location>
        <begin position="228"/>
        <end position="278"/>
    </location>
</feature>
<dbReference type="PROSITE" id="PS50081">
    <property type="entry name" value="ZF_DAG_PE_2"/>
    <property type="match status" value="2"/>
</dbReference>
<evidence type="ECO:0000256" key="6">
    <source>
        <dbReference type="ARBA" id="ARBA00022490"/>
    </source>
</evidence>
<dbReference type="InterPro" id="IPR000961">
    <property type="entry name" value="AGC-kinase_C"/>
</dbReference>
<dbReference type="PROSITE" id="PS00479">
    <property type="entry name" value="ZF_DAG_PE_1"/>
    <property type="match status" value="1"/>
</dbReference>
<keyword evidence="11" id="KW-0677">Repeat</keyword>
<dbReference type="PRINTS" id="PR00008">
    <property type="entry name" value="DAGPEDOMAIN"/>
</dbReference>
<feature type="domain" description="Phorbol-ester/DAG-type" evidence="25">
    <location>
        <begin position="156"/>
        <end position="206"/>
    </location>
</feature>
<evidence type="ECO:0000256" key="11">
    <source>
        <dbReference type="ARBA" id="ARBA00022737"/>
    </source>
</evidence>
<organism evidence="27 28">
    <name type="scientific">Pygoscelis papua</name>
    <name type="common">Gentoo penguin</name>
    <dbReference type="NCBI Taxonomy" id="30457"/>
    <lineage>
        <taxon>Eukaryota</taxon>
        <taxon>Metazoa</taxon>
        <taxon>Chordata</taxon>
        <taxon>Craniata</taxon>
        <taxon>Vertebrata</taxon>
        <taxon>Euteleostomi</taxon>
        <taxon>Archelosauria</taxon>
        <taxon>Archosauria</taxon>
        <taxon>Dinosauria</taxon>
        <taxon>Saurischia</taxon>
        <taxon>Theropoda</taxon>
        <taxon>Coelurosauria</taxon>
        <taxon>Aves</taxon>
        <taxon>Neognathae</taxon>
        <taxon>Neoaves</taxon>
        <taxon>Aequornithes</taxon>
        <taxon>Sphenisciformes</taxon>
        <taxon>Spheniscidae</taxon>
        <taxon>Pygoscelis</taxon>
    </lineage>
</organism>
<comment type="similarity">
    <text evidence="3">Belongs to the protein kinase superfamily. AGC Ser/Thr protein kinase family. PKC subfamily.</text>
</comment>
<evidence type="ECO:0000256" key="22">
    <source>
        <dbReference type="PROSITE-ProRule" id="PRU10141"/>
    </source>
</evidence>
<keyword evidence="15" id="KW-0862">Zinc</keyword>
<dbReference type="InterPro" id="IPR046349">
    <property type="entry name" value="C1-like_sf"/>
</dbReference>
<evidence type="ECO:0000256" key="16">
    <source>
        <dbReference type="ARBA" id="ARBA00022840"/>
    </source>
</evidence>
<evidence type="ECO:0000256" key="9">
    <source>
        <dbReference type="ARBA" id="ARBA00022679"/>
    </source>
</evidence>
<evidence type="ECO:0000256" key="4">
    <source>
        <dbReference type="ARBA" id="ARBA00012429"/>
    </source>
</evidence>
<evidence type="ECO:0000256" key="19">
    <source>
        <dbReference type="ARBA" id="ARBA00047470"/>
    </source>
</evidence>
<dbReference type="GO" id="GO:0005886">
    <property type="term" value="C:plasma membrane"/>
    <property type="evidence" value="ECO:0007669"/>
    <property type="project" value="UniProtKB-SubCell"/>
</dbReference>
<dbReference type="InterPro" id="IPR000719">
    <property type="entry name" value="Prot_kinase_dom"/>
</dbReference>
<feature type="domain" description="Protein kinase" evidence="24">
    <location>
        <begin position="358"/>
        <end position="639"/>
    </location>
</feature>
<dbReference type="InterPro" id="IPR002219">
    <property type="entry name" value="PKC_DAG/PE"/>
</dbReference>
<feature type="binding site" evidence="21 22">
    <location>
        <position position="387"/>
    </location>
    <ligand>
        <name>ATP</name>
        <dbReference type="ChEBI" id="CHEBI:30616"/>
    </ligand>
</feature>
<feature type="domain" description="C2" evidence="23">
    <location>
        <begin position="1"/>
        <end position="106"/>
    </location>
</feature>
<dbReference type="InterPro" id="IPR017892">
    <property type="entry name" value="Pkinase_C"/>
</dbReference>
<comment type="subcellular location">
    <subcellularLocation>
        <location evidence="1">Cell membrane</location>
        <topology evidence="1">Peripheral membrane protein</topology>
    </subcellularLocation>
    <subcellularLocation>
        <location evidence="2">Cytoplasm</location>
    </subcellularLocation>
</comment>
<accession>A0AA40GYK7</accession>
<dbReference type="SMART" id="SM00220">
    <property type="entry name" value="S_TKc"/>
    <property type="match status" value="1"/>
</dbReference>
<evidence type="ECO:0000256" key="17">
    <source>
        <dbReference type="ARBA" id="ARBA00023136"/>
    </source>
</evidence>
<comment type="catalytic activity">
    <reaction evidence="19">
        <text>L-seryl-[protein] + ATP = O-phospho-L-seryl-[protein] + ADP + H(+)</text>
        <dbReference type="Rhea" id="RHEA:17989"/>
        <dbReference type="Rhea" id="RHEA-COMP:9863"/>
        <dbReference type="Rhea" id="RHEA-COMP:11604"/>
        <dbReference type="ChEBI" id="CHEBI:15378"/>
        <dbReference type="ChEBI" id="CHEBI:29999"/>
        <dbReference type="ChEBI" id="CHEBI:30616"/>
        <dbReference type="ChEBI" id="CHEBI:83421"/>
        <dbReference type="ChEBI" id="CHEBI:456216"/>
        <dbReference type="EC" id="2.7.11.13"/>
    </reaction>
</comment>
<feature type="non-terminal residue" evidence="27">
    <location>
        <position position="712"/>
    </location>
</feature>
<dbReference type="SMART" id="SM00109">
    <property type="entry name" value="C1"/>
    <property type="match status" value="2"/>
</dbReference>
<comment type="caution">
    <text evidence="27">The sequence shown here is derived from an EMBL/GenBank/DDBJ whole genome shotgun (WGS) entry which is preliminary data.</text>
</comment>
<keyword evidence="5" id="KW-1003">Cell membrane</keyword>
<evidence type="ECO:0000256" key="12">
    <source>
        <dbReference type="ARBA" id="ARBA00022741"/>
    </source>
</evidence>
<evidence type="ECO:0000313" key="27">
    <source>
        <dbReference type="EMBL" id="KAK1195886.1"/>
    </source>
</evidence>
<keyword evidence="9" id="KW-0808">Transferase</keyword>
<evidence type="ECO:0000259" key="26">
    <source>
        <dbReference type="PROSITE" id="PS51285"/>
    </source>
</evidence>
<dbReference type="Gene3D" id="3.30.200.20">
    <property type="entry name" value="Phosphorylase Kinase, domain 1"/>
    <property type="match status" value="1"/>
</dbReference>
<dbReference type="FunFam" id="1.10.510.10:FF:000150">
    <property type="entry name" value="Protein kinase C, theta"/>
    <property type="match status" value="1"/>
</dbReference>
<evidence type="ECO:0000313" key="28">
    <source>
        <dbReference type="Proteomes" id="UP001177209"/>
    </source>
</evidence>
<dbReference type="PROSITE" id="PS50004">
    <property type="entry name" value="C2"/>
    <property type="match status" value="1"/>
</dbReference>
<dbReference type="CDD" id="cd20837">
    <property type="entry name" value="C1_nPKC_theta-like_rpt2"/>
    <property type="match status" value="1"/>
</dbReference>
<dbReference type="Gene3D" id="1.10.510.10">
    <property type="entry name" value="Transferase(Phosphotransferase) domain 1"/>
    <property type="match status" value="1"/>
</dbReference>
<reference evidence="27" key="1">
    <citation type="submission" date="2021-05" db="EMBL/GenBank/DDBJ databases">
        <title>A comprehensive genomic history of the evolution of penguins.</title>
        <authorList>
            <person name="Bi X."/>
        </authorList>
    </citation>
    <scope>NUCLEOTIDE SEQUENCE</scope>
    <source>
        <strain evidence="27">Gentoo_SouthGeorgia</strain>
        <tissue evidence="27">Blood</tissue>
    </source>
</reference>
<dbReference type="CDD" id="cd20834">
    <property type="entry name" value="C1_nPKC_theta-like_rpt1"/>
    <property type="match status" value="1"/>
</dbReference>
<evidence type="ECO:0000256" key="8">
    <source>
        <dbReference type="ARBA" id="ARBA00022553"/>
    </source>
</evidence>
<dbReference type="InterPro" id="IPR017441">
    <property type="entry name" value="Protein_kinase_ATP_BS"/>
</dbReference>
<feature type="domain" description="AGC-kinase C-terminal" evidence="26">
    <location>
        <begin position="640"/>
        <end position="711"/>
    </location>
</feature>
<keyword evidence="14 27" id="KW-0418">Kinase</keyword>
<dbReference type="GO" id="GO:0005524">
    <property type="term" value="F:ATP binding"/>
    <property type="evidence" value="ECO:0007669"/>
    <property type="project" value="UniProtKB-UniRule"/>
</dbReference>
<feature type="non-terminal residue" evidence="27">
    <location>
        <position position="1"/>
    </location>
</feature>
<dbReference type="FunFam" id="3.30.60.20:FF:000003">
    <property type="entry name" value="Protein kinase C delta"/>
    <property type="match status" value="1"/>
</dbReference>
<dbReference type="InterPro" id="IPR014376">
    <property type="entry name" value="Prot_kin_PKC_delta"/>
</dbReference>
<evidence type="ECO:0000256" key="14">
    <source>
        <dbReference type="ARBA" id="ARBA00022777"/>
    </source>
</evidence>
<name>A0AA40GYK7_PYGPA</name>
<evidence type="ECO:0000256" key="18">
    <source>
        <dbReference type="ARBA" id="ARBA00047272"/>
    </source>
</evidence>
<evidence type="ECO:0000256" key="5">
    <source>
        <dbReference type="ARBA" id="ARBA00022475"/>
    </source>
</evidence>
<dbReference type="InterPro" id="IPR000008">
    <property type="entry name" value="C2_dom"/>
</dbReference>
<keyword evidence="13" id="KW-0863">Zinc-finger</keyword>
<dbReference type="SMART" id="SM00133">
    <property type="entry name" value="S_TK_X"/>
    <property type="match status" value="1"/>
</dbReference>
<dbReference type="SUPFAM" id="SSF57889">
    <property type="entry name" value="Cysteine-rich domain"/>
    <property type="match status" value="2"/>
</dbReference>